<feature type="coiled-coil region" evidence="1">
    <location>
        <begin position="194"/>
        <end position="256"/>
    </location>
</feature>
<sequence length="353" mass="38880">MDFWTVFLFALVCSVSTDDTGVWYKTKMSEDVVPPYTDAYETLQDILKQLSVVNTSQLLTNQTTVTALASILNCQISNLTISLSTTFNASDDIRDELDKKLATAVASTSSQESQIKSIEEQVAQIDVSLQGAQNQLSAAQNALEGKQQELSRAEAALQEAQRKVDAARNCMRRRKGIFSFLNPIVCPVFNWGGIDSAKENRGRAEGDLARARQQVTDYQNTVNGYQQQKDSANAQLADARNRLQISKNTLTTLQQQRDLASSINFELKKIIVHISVLSSTSTVLKDAIGNIVDFNLLIKPLNAIYDELKTNQLAIVFGSPLITDDNIAKIKPILDKVISQLPNMPLNTGSSDC</sequence>
<protein>
    <submittedName>
        <fullName evidence="4">Uncharacterized protein</fullName>
    </submittedName>
</protein>
<dbReference type="EMBL" id="CAJNOQ010002034">
    <property type="protein sequence ID" value="CAF0934311.1"/>
    <property type="molecule type" value="Genomic_DNA"/>
</dbReference>
<keyword evidence="7" id="KW-1185">Reference proteome</keyword>
<keyword evidence="1" id="KW-0175">Coiled coil</keyword>
<evidence type="ECO:0000256" key="1">
    <source>
        <dbReference type="SAM" id="Coils"/>
    </source>
</evidence>
<dbReference type="EMBL" id="CAJNOK010001379">
    <property type="protein sequence ID" value="CAF0808752.1"/>
    <property type="molecule type" value="Genomic_DNA"/>
</dbReference>
<evidence type="ECO:0000313" key="4">
    <source>
        <dbReference type="EMBL" id="CAF0934311.1"/>
    </source>
</evidence>
<dbReference type="EMBL" id="CAJOBC010002033">
    <property type="protein sequence ID" value="CAF3711792.1"/>
    <property type="molecule type" value="Genomic_DNA"/>
</dbReference>
<dbReference type="Gene3D" id="1.20.1270.60">
    <property type="entry name" value="Arfaptin homology (AH) domain/BAR domain"/>
    <property type="match status" value="1"/>
</dbReference>
<gene>
    <name evidence="4" type="ORF">GPM918_LOCUS10357</name>
    <name evidence="3" type="ORF">OVA965_LOCUS5036</name>
    <name evidence="6" type="ORF">SRO942_LOCUS10357</name>
    <name evidence="5" type="ORF">TMI583_LOCUS5034</name>
</gene>
<dbReference type="Proteomes" id="UP000681722">
    <property type="component" value="Unassembled WGS sequence"/>
</dbReference>
<dbReference type="InterPro" id="IPR027267">
    <property type="entry name" value="AH/BAR_dom_sf"/>
</dbReference>
<keyword evidence="2" id="KW-0732">Signal</keyword>
<dbReference type="Proteomes" id="UP000682733">
    <property type="component" value="Unassembled WGS sequence"/>
</dbReference>
<evidence type="ECO:0000313" key="3">
    <source>
        <dbReference type="EMBL" id="CAF0808752.1"/>
    </source>
</evidence>
<reference evidence="4" key="1">
    <citation type="submission" date="2021-02" db="EMBL/GenBank/DDBJ databases">
        <authorList>
            <person name="Nowell W R."/>
        </authorList>
    </citation>
    <scope>NUCLEOTIDE SEQUENCE</scope>
</reference>
<accession>A0A814C2S9</accession>
<dbReference type="OrthoDB" id="10030335at2759"/>
<dbReference type="Proteomes" id="UP000677228">
    <property type="component" value="Unassembled WGS sequence"/>
</dbReference>
<feature type="signal peptide" evidence="2">
    <location>
        <begin position="1"/>
        <end position="17"/>
    </location>
</feature>
<evidence type="ECO:0000313" key="7">
    <source>
        <dbReference type="Proteomes" id="UP000663829"/>
    </source>
</evidence>
<feature type="coiled-coil region" evidence="1">
    <location>
        <begin position="115"/>
        <end position="170"/>
    </location>
</feature>
<dbReference type="EMBL" id="CAJOBA010001379">
    <property type="protein sequence ID" value="CAF3592533.1"/>
    <property type="molecule type" value="Genomic_DNA"/>
</dbReference>
<organism evidence="4 7">
    <name type="scientific">Didymodactylos carnosus</name>
    <dbReference type="NCBI Taxonomy" id="1234261"/>
    <lineage>
        <taxon>Eukaryota</taxon>
        <taxon>Metazoa</taxon>
        <taxon>Spiralia</taxon>
        <taxon>Gnathifera</taxon>
        <taxon>Rotifera</taxon>
        <taxon>Eurotatoria</taxon>
        <taxon>Bdelloidea</taxon>
        <taxon>Philodinida</taxon>
        <taxon>Philodinidae</taxon>
        <taxon>Didymodactylos</taxon>
    </lineage>
</organism>
<dbReference type="Proteomes" id="UP000663829">
    <property type="component" value="Unassembled WGS sequence"/>
</dbReference>
<evidence type="ECO:0000256" key="2">
    <source>
        <dbReference type="SAM" id="SignalP"/>
    </source>
</evidence>
<comment type="caution">
    <text evidence="4">The sequence shown here is derived from an EMBL/GenBank/DDBJ whole genome shotgun (WGS) entry which is preliminary data.</text>
</comment>
<evidence type="ECO:0000313" key="6">
    <source>
        <dbReference type="EMBL" id="CAF3711792.1"/>
    </source>
</evidence>
<feature type="chain" id="PRO_5035683726" evidence="2">
    <location>
        <begin position="18"/>
        <end position="353"/>
    </location>
</feature>
<name>A0A814C2S9_9BILA</name>
<dbReference type="AlphaFoldDB" id="A0A814C2S9"/>
<evidence type="ECO:0000313" key="5">
    <source>
        <dbReference type="EMBL" id="CAF3592533.1"/>
    </source>
</evidence>
<proteinExistence type="predicted"/>